<comment type="caution">
    <text evidence="1">The sequence shown here is derived from an EMBL/GenBank/DDBJ whole genome shotgun (WGS) entry which is preliminary data.</text>
</comment>
<gene>
    <name evidence="1" type="ORF">EV182_006710</name>
</gene>
<name>A0ACC1HN32_9FUNG</name>
<organism evidence="1 2">
    <name type="scientific">Spiromyces aspiralis</name>
    <dbReference type="NCBI Taxonomy" id="68401"/>
    <lineage>
        <taxon>Eukaryota</taxon>
        <taxon>Fungi</taxon>
        <taxon>Fungi incertae sedis</taxon>
        <taxon>Zoopagomycota</taxon>
        <taxon>Kickxellomycotina</taxon>
        <taxon>Kickxellomycetes</taxon>
        <taxon>Kickxellales</taxon>
        <taxon>Kickxellaceae</taxon>
        <taxon>Spiromyces</taxon>
    </lineage>
</organism>
<dbReference type="EMBL" id="JAMZIH010002856">
    <property type="protein sequence ID" value="KAJ1677178.1"/>
    <property type="molecule type" value="Genomic_DNA"/>
</dbReference>
<protein>
    <submittedName>
        <fullName evidence="1">Uncharacterized protein</fullName>
    </submittedName>
</protein>
<reference evidence="1" key="1">
    <citation type="submission" date="2022-06" db="EMBL/GenBank/DDBJ databases">
        <title>Phylogenomic reconstructions and comparative analyses of Kickxellomycotina fungi.</title>
        <authorList>
            <person name="Reynolds N.K."/>
            <person name="Stajich J.E."/>
            <person name="Barry K."/>
            <person name="Grigoriev I.V."/>
            <person name="Crous P."/>
            <person name="Smith M.E."/>
        </authorList>
    </citation>
    <scope>NUCLEOTIDE SEQUENCE</scope>
    <source>
        <strain evidence="1">RSA 2271</strain>
    </source>
</reference>
<evidence type="ECO:0000313" key="1">
    <source>
        <dbReference type="EMBL" id="KAJ1677178.1"/>
    </source>
</evidence>
<evidence type="ECO:0000313" key="2">
    <source>
        <dbReference type="Proteomes" id="UP001145114"/>
    </source>
</evidence>
<keyword evidence="2" id="KW-1185">Reference proteome</keyword>
<dbReference type="Proteomes" id="UP001145114">
    <property type="component" value="Unassembled WGS sequence"/>
</dbReference>
<accession>A0ACC1HN32</accession>
<sequence length="243" mass="27171">MTTIRPQPRPQMPVGLQAVQFQQAQQQQQQQQQGLQRPPLGMPIQPGAQQIRPGLQQSSQSPMQQAMRKVNSPHPRPMQPQPQPQPQPIGIRPQAFHQPHQQQAVGIAMGSPQQQPYGRRRKGKAGVVGAPQGGMASDEDGLISGDELDTIQQRDIALARYINNHDIVSEIVTALPISAIEIPKHYYEHLDKNELQKLISELEAEVDKLEMESGGDSRDDDEALEKKKHIELLELLKQCDLNE</sequence>
<proteinExistence type="predicted"/>
<feature type="non-terminal residue" evidence="1">
    <location>
        <position position="243"/>
    </location>
</feature>